<evidence type="ECO:0000313" key="11">
    <source>
        <dbReference type="Proteomes" id="UP000070412"/>
    </source>
</evidence>
<evidence type="ECO:0000313" key="10">
    <source>
        <dbReference type="EnsemblMetazoa" id="KAF7492056.1"/>
    </source>
</evidence>
<evidence type="ECO:0000259" key="7">
    <source>
        <dbReference type="Pfam" id="PF02214"/>
    </source>
</evidence>
<evidence type="ECO:0000313" key="9">
    <source>
        <dbReference type="EMBL" id="KAF7492056.1"/>
    </source>
</evidence>
<evidence type="ECO:0000256" key="4">
    <source>
        <dbReference type="ARBA" id="ARBA00022553"/>
    </source>
</evidence>
<keyword evidence="5" id="KW-0472">Membrane</keyword>
<dbReference type="CDD" id="cd22204">
    <property type="entry name" value="H1_KCTD12-like"/>
    <property type="match status" value="1"/>
</dbReference>
<gene>
    <name evidence="9" type="ORF">SSS_3769</name>
</gene>
<dbReference type="Proteomes" id="UP000070412">
    <property type="component" value="Unassembled WGS sequence"/>
</dbReference>
<evidence type="ECO:0000256" key="3">
    <source>
        <dbReference type="ARBA" id="ARBA00022475"/>
    </source>
</evidence>
<keyword evidence="4" id="KW-0597">Phosphoprotein</keyword>
<organism evidence="9">
    <name type="scientific">Sarcoptes scabiei</name>
    <name type="common">Itch mite</name>
    <name type="synonym">Acarus scabiei</name>
    <dbReference type="NCBI Taxonomy" id="52283"/>
    <lineage>
        <taxon>Eukaryota</taxon>
        <taxon>Metazoa</taxon>
        <taxon>Ecdysozoa</taxon>
        <taxon>Arthropoda</taxon>
        <taxon>Chelicerata</taxon>
        <taxon>Arachnida</taxon>
        <taxon>Acari</taxon>
        <taxon>Acariformes</taxon>
        <taxon>Sarcoptiformes</taxon>
        <taxon>Astigmata</taxon>
        <taxon>Psoroptidia</taxon>
        <taxon>Sarcoptoidea</taxon>
        <taxon>Sarcoptidae</taxon>
        <taxon>Sarcoptinae</taxon>
        <taxon>Sarcoptes</taxon>
    </lineage>
</organism>
<dbReference type="Pfam" id="PF23110">
    <property type="entry name" value="H1_KCTD8_12_16"/>
    <property type="match status" value="1"/>
</dbReference>
<dbReference type="GO" id="GO:0051260">
    <property type="term" value="P:protein homooligomerization"/>
    <property type="evidence" value="ECO:0007669"/>
    <property type="project" value="InterPro"/>
</dbReference>
<dbReference type="GO" id="GO:0005886">
    <property type="term" value="C:plasma membrane"/>
    <property type="evidence" value="ECO:0007669"/>
    <property type="project" value="UniProtKB-SubCell"/>
</dbReference>
<dbReference type="AlphaFoldDB" id="A0A834R8J4"/>
<dbReference type="OMA" id="DPDHGMS"/>
<evidence type="ECO:0000259" key="8">
    <source>
        <dbReference type="Pfam" id="PF23110"/>
    </source>
</evidence>
<keyword evidence="6" id="KW-0966">Cell projection</keyword>
<keyword evidence="3" id="KW-1003">Cell membrane</keyword>
<dbReference type="InterPro" id="IPR057093">
    <property type="entry name" value="H1_KCTD8_12_16"/>
</dbReference>
<reference evidence="9" key="2">
    <citation type="submission" date="2020-01" db="EMBL/GenBank/DDBJ databases">
        <authorList>
            <person name="Korhonen P.K.K."/>
            <person name="Guangxu M.G."/>
            <person name="Wang T.W."/>
            <person name="Stroehlein A.J.S."/>
            <person name="Young N.D."/>
            <person name="Ang C.-S.A."/>
            <person name="Fernando D.W.F."/>
            <person name="Lu H.L."/>
            <person name="Taylor S.T."/>
            <person name="Ehtesham M.E.M."/>
            <person name="Najaraj S.H.N."/>
            <person name="Harsha G.H.G."/>
            <person name="Madugundu A.M."/>
            <person name="Renuse S.R."/>
            <person name="Holt D.H."/>
            <person name="Pandey A.P."/>
            <person name="Papenfuss A.P."/>
            <person name="Gasser R.B.G."/>
            <person name="Fischer K.F."/>
        </authorList>
    </citation>
    <scope>NUCLEOTIDE SEQUENCE</scope>
    <source>
        <strain evidence="9">SSS_KF_BRIS2020</strain>
    </source>
</reference>
<dbReference type="OrthoDB" id="2414723at2759"/>
<evidence type="ECO:0000256" key="1">
    <source>
        <dbReference type="ARBA" id="ARBA00004236"/>
    </source>
</evidence>
<sequence length="261" mass="29552">MVRMIQLNVGGQKYVTELKTLMFDPNSRLAKWFQPLENNPVRYDKLELLKDDKGRFIIDRDGSLFRYVLNYLRSEGAINLPEHFTEHRLLRIEAEFFGLDALAKALISPMPRKPVLTNDSGNSHGGYGIVKGTGGPGYITVGYRGSFAMGRDGLADVKFRKLTKILVAGRVALCREIFGDTLNESRDPDHCDDNDRYTARFFLKHLCLEQAFDCLQEAGFHMVGSCGSSTSNSPSNEPMKPGIDAEETRWNHYNEFVFCRP</sequence>
<dbReference type="Gene3D" id="3.30.710.10">
    <property type="entry name" value="Potassium Channel Kv1.1, Chain A"/>
    <property type="match status" value="1"/>
</dbReference>
<dbReference type="PANTHER" id="PTHR14499">
    <property type="entry name" value="POTASSIUM CHANNEL TETRAMERIZATION DOMAIN-CONTAINING"/>
    <property type="match status" value="1"/>
</dbReference>
<evidence type="ECO:0000256" key="2">
    <source>
        <dbReference type="ARBA" id="ARBA00004487"/>
    </source>
</evidence>
<dbReference type="InterPro" id="IPR003131">
    <property type="entry name" value="T1-type_BTB"/>
</dbReference>
<keyword evidence="11" id="KW-1185">Reference proteome</keyword>
<name>A0A834R8J4_SARSC</name>
<dbReference type="GO" id="GO:0043005">
    <property type="term" value="C:neuron projection"/>
    <property type="evidence" value="ECO:0007669"/>
    <property type="project" value="UniProtKB-SubCell"/>
</dbReference>
<feature type="domain" description="Potassium channel tetramerisation-type BTB" evidence="7">
    <location>
        <begin position="5"/>
        <end position="102"/>
    </location>
</feature>
<dbReference type="EMBL" id="WVUK01000057">
    <property type="protein sequence ID" value="KAF7492056.1"/>
    <property type="molecule type" value="Genomic_DNA"/>
</dbReference>
<proteinExistence type="predicted"/>
<feature type="domain" description="KCTD8/12/16 H1" evidence="8">
    <location>
        <begin position="137"/>
        <end position="260"/>
    </location>
</feature>
<comment type="subcellular location">
    <subcellularLocation>
        <location evidence="1">Cell membrane</location>
    </subcellularLocation>
    <subcellularLocation>
        <location evidence="2">Cell projection</location>
        <location evidence="2">Neuron projection</location>
    </subcellularLocation>
</comment>
<evidence type="ECO:0000256" key="6">
    <source>
        <dbReference type="ARBA" id="ARBA00023273"/>
    </source>
</evidence>
<evidence type="ECO:0000256" key="5">
    <source>
        <dbReference type="ARBA" id="ARBA00023136"/>
    </source>
</evidence>
<reference evidence="11" key="1">
    <citation type="journal article" date="2020" name="PLoS Negl. Trop. Dis.">
        <title>High-quality nuclear genome for Sarcoptes scabiei-A critical resource for a neglected parasite.</title>
        <authorList>
            <person name="Korhonen P.K."/>
            <person name="Gasser R.B."/>
            <person name="Ma G."/>
            <person name="Wang T."/>
            <person name="Stroehlein A.J."/>
            <person name="Young N.D."/>
            <person name="Ang C.S."/>
            <person name="Fernando D.D."/>
            <person name="Lu H.C."/>
            <person name="Taylor S."/>
            <person name="Reynolds S.L."/>
            <person name="Mofiz E."/>
            <person name="Najaraj S.H."/>
            <person name="Gowda H."/>
            <person name="Madugundu A."/>
            <person name="Renuse S."/>
            <person name="Holt D."/>
            <person name="Pandey A."/>
            <person name="Papenfuss A.T."/>
            <person name="Fischer K."/>
        </authorList>
    </citation>
    <scope>NUCLEOTIDE SEQUENCE [LARGE SCALE GENOMIC DNA]</scope>
</reference>
<dbReference type="EnsemblMetazoa" id="SSS_3769s_mrna">
    <property type="protein sequence ID" value="KAF7492056.1"/>
    <property type="gene ID" value="SSS_3769"/>
</dbReference>
<dbReference type="Pfam" id="PF02214">
    <property type="entry name" value="BTB_2"/>
    <property type="match status" value="1"/>
</dbReference>
<dbReference type="PANTHER" id="PTHR14499:SF136">
    <property type="entry name" value="GH08630P"/>
    <property type="match status" value="1"/>
</dbReference>
<dbReference type="SUPFAM" id="SSF54695">
    <property type="entry name" value="POZ domain"/>
    <property type="match status" value="1"/>
</dbReference>
<protein>
    <submittedName>
        <fullName evidence="9">BTB/POZ domain-containing protein KCTD8</fullName>
    </submittedName>
</protein>
<dbReference type="InterPro" id="IPR011333">
    <property type="entry name" value="SKP1/BTB/POZ_sf"/>
</dbReference>
<accession>A0A834R8J4</accession>
<reference evidence="10" key="3">
    <citation type="submission" date="2022-06" db="UniProtKB">
        <authorList>
            <consortium name="EnsemblMetazoa"/>
        </authorList>
    </citation>
    <scope>IDENTIFICATION</scope>
</reference>